<keyword evidence="2" id="KW-0067">ATP-binding</keyword>
<dbReference type="OrthoDB" id="3443870at2"/>
<dbReference type="AlphaFoldDB" id="A0A3B0A630"/>
<dbReference type="Proteomes" id="UP000279968">
    <property type="component" value="Unassembled WGS sequence"/>
</dbReference>
<gene>
    <name evidence="2" type="ORF">D7193_11525</name>
</gene>
<sequence>MAAFQSRRLDALFGTTLDTLAARHIHGLVTAGAQEAFDLDFKQALYGGKDEDKRALAGDVAALANTGGGVIVLGVEEDDQACATKAPGVEISDAEVTRMRQIVAQRVAPMPAIDIITVPDPGATTGQGGAQLGFIVVVVPRSPSAPHAVLINEGKGMRFPVRNGASTRYLSEPEVATAYRNRFASAQRQGERIEQIEREAIDRLSTDDEYPWVVVSLVPDLPGEMALTQDAFRAWEVEVRTGWPTVTNEGVGINRTRVGRRRLLADGTSNYEAHSRFISMELHTDGSGVFSIAVPNLNRRRDEERPAPGDLLTRYQVLPDEAISSAIVSGLRQLGRHARDRAAAGGTALIRAQVFPVGKHWPTTIGHTKFYGMGESRTGEQYQVTAAPAEAAASVDDLAQPGPALIEAAALLLDELGQAFGVPEMGQLSRDGRIRRQYWSSSRNSEIVAWAEAYGIEVTDEKI</sequence>
<organism evidence="2 3">
    <name type="scientific">Micromonospora costi</name>
    <dbReference type="NCBI Taxonomy" id="1530042"/>
    <lineage>
        <taxon>Bacteria</taxon>
        <taxon>Bacillati</taxon>
        <taxon>Actinomycetota</taxon>
        <taxon>Actinomycetes</taxon>
        <taxon>Micromonosporales</taxon>
        <taxon>Micromonosporaceae</taxon>
        <taxon>Micromonospora</taxon>
    </lineage>
</organism>
<dbReference type="InterPro" id="IPR007421">
    <property type="entry name" value="Schlafen_AlbA_2_dom"/>
</dbReference>
<proteinExistence type="predicted"/>
<dbReference type="GO" id="GO:0005524">
    <property type="term" value="F:ATP binding"/>
    <property type="evidence" value="ECO:0007669"/>
    <property type="project" value="UniProtKB-KW"/>
</dbReference>
<protein>
    <submittedName>
        <fullName evidence="2">ATP-binding protein</fullName>
    </submittedName>
</protein>
<keyword evidence="3" id="KW-1185">Reference proteome</keyword>
<dbReference type="Pfam" id="PF04326">
    <property type="entry name" value="SLFN_AlbA_2"/>
    <property type="match status" value="1"/>
</dbReference>
<evidence type="ECO:0000313" key="3">
    <source>
        <dbReference type="Proteomes" id="UP000279968"/>
    </source>
</evidence>
<evidence type="ECO:0000259" key="1">
    <source>
        <dbReference type="Pfam" id="PF04326"/>
    </source>
</evidence>
<name>A0A3B0A630_9ACTN</name>
<comment type="caution">
    <text evidence="2">The sequence shown here is derived from an EMBL/GenBank/DDBJ whole genome shotgun (WGS) entry which is preliminary data.</text>
</comment>
<evidence type="ECO:0000313" key="2">
    <source>
        <dbReference type="EMBL" id="RKN55316.1"/>
    </source>
</evidence>
<reference evidence="2 3" key="1">
    <citation type="journal article" date="2015" name="Int. J. Syst. Evol. Microbiol.">
        <title>Micromonospora costi sp. nov., isolated from a leaf of Costus speciosus.</title>
        <authorList>
            <person name="Thawai C."/>
        </authorList>
    </citation>
    <scope>NUCLEOTIDE SEQUENCE [LARGE SCALE GENOMIC DNA]</scope>
    <source>
        <strain evidence="2 3">CS1-12</strain>
    </source>
</reference>
<dbReference type="Gene3D" id="3.30.950.30">
    <property type="entry name" value="Schlafen, AAA domain"/>
    <property type="match status" value="1"/>
</dbReference>
<feature type="domain" description="Schlafen AlbA-2" evidence="1">
    <location>
        <begin position="38"/>
        <end position="168"/>
    </location>
</feature>
<keyword evidence="2" id="KW-0547">Nucleotide-binding</keyword>
<accession>A0A3B0A630</accession>
<dbReference type="RefSeq" id="WP_120779504.1">
    <property type="nucleotide sequence ID" value="NZ_JBHLUP010000002.1"/>
</dbReference>
<dbReference type="InterPro" id="IPR038461">
    <property type="entry name" value="Schlafen_AlbA_2_dom_sf"/>
</dbReference>
<dbReference type="EMBL" id="RBAN01000002">
    <property type="protein sequence ID" value="RKN55316.1"/>
    <property type="molecule type" value="Genomic_DNA"/>
</dbReference>